<dbReference type="RefSeq" id="WP_275473646.1">
    <property type="nucleotide sequence ID" value="NZ_CP162940.1"/>
</dbReference>
<dbReference type="EMBL" id="JBDXSU010000005">
    <property type="protein sequence ID" value="MFB5190302.1"/>
    <property type="molecule type" value="Genomic_DNA"/>
</dbReference>
<feature type="domain" description="Phosphodiester glycosidase" evidence="2">
    <location>
        <begin position="172"/>
        <end position="354"/>
    </location>
</feature>
<feature type="region of interest" description="Disordered" evidence="1">
    <location>
        <begin position="1"/>
        <end position="29"/>
    </location>
</feature>
<keyword evidence="3" id="KW-0326">Glycosidase</keyword>
<name>A0ABV5ADN2_9BACL</name>
<reference evidence="3 4" key="1">
    <citation type="journal article" date="2024" name="Int. J. Mol. Sci.">
        <title>Exploration of Alicyclobacillus spp. Genome in Search of Antibiotic Resistance.</title>
        <authorList>
            <person name="Bucka-Kolendo J."/>
            <person name="Kiousi D.E."/>
            <person name="Dekowska A."/>
            <person name="Mikolajczuk-Szczyrba A."/>
            <person name="Karadedos D.M."/>
            <person name="Michael P."/>
            <person name="Galanis A."/>
            <person name="Sokolowska B."/>
        </authorList>
    </citation>
    <scope>NUCLEOTIDE SEQUENCE [LARGE SCALE GENOMIC DNA]</scope>
    <source>
        <strain evidence="3 4">KKP 3000</strain>
    </source>
</reference>
<keyword evidence="3" id="KW-0378">Hydrolase</keyword>
<evidence type="ECO:0000256" key="1">
    <source>
        <dbReference type="SAM" id="MobiDB-lite"/>
    </source>
</evidence>
<protein>
    <submittedName>
        <fullName evidence="3">Phosphodiester glycosidase family protein</fullName>
    </submittedName>
</protein>
<sequence>MQHQPERQTHSHTHSTRKARRADKGRRRKRRLVTASLTVFGVLLLLFGGSIGVAFGTPWGSNLRLLAAETVASTRHYEWARYLTTPSEYAQILKGLNGISVRQSSTDDVSVANTRDITDVSGGQPVQVIPLHQDGYTGYVMLVQDPKLVRLVPAQVHGSTGEYITDMAKRVGAIAGVNASGFEDPNGNGWGGIPVGLEYVNGMVKQSSKTDPSWATVGFTKDGVMVMGNYTTSDLAQIGVRDAMQFHPELVVDGQPTITQGDGGWGLDPRTAIGQERDGTVIFVVINGRLHGGHSVGASMKQVMDIMLKYHAVNACAMDGGSSSVLYDDGKIINSPSTLDPNGQRHLPDAWMVFPTEQAADDAVN</sequence>
<comment type="caution">
    <text evidence="3">The sequence shown here is derived from an EMBL/GenBank/DDBJ whole genome shotgun (WGS) entry which is preliminary data.</text>
</comment>
<gene>
    <name evidence="3" type="ORF">KKP3000_003747</name>
</gene>
<dbReference type="InterPro" id="IPR018711">
    <property type="entry name" value="NAGPA"/>
</dbReference>
<accession>A0ABV5ADN2</accession>
<keyword evidence="4" id="KW-1185">Reference proteome</keyword>
<dbReference type="Pfam" id="PF09992">
    <property type="entry name" value="NAGPA"/>
    <property type="match status" value="1"/>
</dbReference>
<proteinExistence type="predicted"/>
<evidence type="ECO:0000259" key="2">
    <source>
        <dbReference type="Pfam" id="PF09992"/>
    </source>
</evidence>
<organism evidence="3 4">
    <name type="scientific">Alicyclobacillus fastidiosus</name>
    <dbReference type="NCBI Taxonomy" id="392011"/>
    <lineage>
        <taxon>Bacteria</taxon>
        <taxon>Bacillati</taxon>
        <taxon>Bacillota</taxon>
        <taxon>Bacilli</taxon>
        <taxon>Bacillales</taxon>
        <taxon>Alicyclobacillaceae</taxon>
        <taxon>Alicyclobacillus</taxon>
    </lineage>
</organism>
<dbReference type="GO" id="GO:0016798">
    <property type="term" value="F:hydrolase activity, acting on glycosyl bonds"/>
    <property type="evidence" value="ECO:0007669"/>
    <property type="project" value="UniProtKB-KW"/>
</dbReference>
<feature type="compositionally biased region" description="Basic residues" evidence="1">
    <location>
        <begin position="10"/>
        <end position="29"/>
    </location>
</feature>
<dbReference type="Proteomes" id="UP001579974">
    <property type="component" value="Unassembled WGS sequence"/>
</dbReference>
<dbReference type="PANTHER" id="PTHR40446:SF2">
    <property type="entry name" value="N-ACETYLGLUCOSAMINE-1-PHOSPHODIESTER ALPHA-N-ACETYLGLUCOSAMINIDASE"/>
    <property type="match status" value="1"/>
</dbReference>
<dbReference type="PANTHER" id="PTHR40446">
    <property type="entry name" value="N-ACETYLGLUCOSAMINE-1-PHOSPHODIESTER ALPHA-N-ACETYLGLUCOSAMINIDASE"/>
    <property type="match status" value="1"/>
</dbReference>
<evidence type="ECO:0000313" key="4">
    <source>
        <dbReference type="Proteomes" id="UP001579974"/>
    </source>
</evidence>
<evidence type="ECO:0000313" key="3">
    <source>
        <dbReference type="EMBL" id="MFB5190302.1"/>
    </source>
</evidence>